<dbReference type="UniPathway" id="UPA00143"/>
<dbReference type="PROSITE" id="PS51157">
    <property type="entry name" value="ZF_UBR"/>
    <property type="match status" value="1"/>
</dbReference>
<name>A0A024GGV2_9STRA</name>
<dbReference type="InterPro" id="IPR044046">
    <property type="entry name" value="E3_ligase_UBR-like_C"/>
</dbReference>
<dbReference type="GO" id="GO:0008270">
    <property type="term" value="F:zinc ion binding"/>
    <property type="evidence" value="ECO:0007669"/>
    <property type="project" value="UniProtKB-UniRule"/>
</dbReference>
<evidence type="ECO:0000256" key="2">
    <source>
        <dbReference type="ARBA" id="ARBA00004906"/>
    </source>
</evidence>
<dbReference type="Gene3D" id="2.10.110.30">
    <property type="match status" value="1"/>
</dbReference>
<dbReference type="GO" id="GO:0005737">
    <property type="term" value="C:cytoplasm"/>
    <property type="evidence" value="ECO:0007669"/>
    <property type="project" value="TreeGrafter"/>
</dbReference>
<dbReference type="SMART" id="SM00396">
    <property type="entry name" value="ZnF_UBR1"/>
    <property type="match status" value="1"/>
</dbReference>
<evidence type="ECO:0000256" key="6">
    <source>
        <dbReference type="ARBA" id="ARBA00022786"/>
    </source>
</evidence>
<dbReference type="InParanoid" id="A0A024GGV2"/>
<keyword evidence="7 10" id="KW-0862">Zinc</keyword>
<dbReference type="Pfam" id="PF22960">
    <property type="entry name" value="WHD_UBR1"/>
    <property type="match status" value="1"/>
</dbReference>
<sequence>MPVWTLCIGSIRWHRRKAVAEFFLAFDEVISTNHKSMEIDAMSTESTVAAIAQLRALWATESTDRFCTHSLPSFLHKMYFNANETQCIDSEITHFLNAIQSLCALEKTSHSDAKTTSNDSKKNDNAYCGYIFQKNDLAFNCKTCQTDETCVICFNCYENSDHAGHEIYFHTTLPGGMCDCGDAEAWKPTGFCTTHSQESFVDENAKERYTLSSLSIAMGTYVKSPRNYTEEWLSTSIVLSVRSLDTCEWQLMTHLFANLIEIVGLLAVQIAGSFEIPSVTIQGRKDLEHYWSTCGRHVQANERNLAKIFHLRISNDDIHSDNELVHSLIEKRIHSARQLTNTIDTQGSTIVRSNMTLYEATELMQAFQAEGWHVSIISERHLAQEKMILNVLKWLQKCVENETYQIVFCQQLFLTNNCSPPLKVWLSSDPFYRKELALELYDLYLKLQTEKAIKVAFSWGFMSVYEPLMIRYISGIGTQRESIFQYGVQLFTTPSIVTAIHHPNTFDILKLLLNLLLSAIESAKVCVSEVSSSIPFTCDDSRSIDCGHFVLRYSRCTYLMDHLGYVLHIPSMAHEMLSRDDILDLWFSFLRQTQHLDAQKWIDETQAHVTFESQKWHAAFSFQTQIHRLCVTLCRSLCTNHSTSSVDIPKVFECIWKHMYASQSIMRFIRSHWENKTSSVFTLEPKSMVQYDMLGSSVPVSFHYPLHTMFGLFLRQLESTECRQKLLSTSLPYDLQNTIDAKQLVSALFEFPLRTLIFSAHIQSGLWVRNGQIMSQQLLYYTNLPWCRSFRDIDVFLIQMAVTTMEKDIFLSMFFHRFGLTDTLENLVNPQKDFSDATCARFGLDRIITLLENALQTLLWIITQSVVSTCSSDCILRRELVHRLAVEPRTRSQLFDKTLLPHLESLHVDAILNDIGVPIPTRDIAEPCRYTLKKNVWRNEYDPIFFHISRAGHEKAQLNRYEAIFREWKLKDAPIPLISNLEHESFSELYDVTLDANLIGILRALLEIAFHKACGHTDTENRLCSDAVLTYVLHLLNVAVLRIRRTECRETVKYFRFGPKEFAFVDAKSVKRQRVSQHIVETVDVHEASLLALLHRYSHFLCDDFQAHKVTISVMKWLLTTLKEMDPYCRLFLESHEEHTSMCPPSCKKELQKRIQQNAIDAMRSRQQAFTESNTFAALESTVKVALEEEDSPDCIICSQCKPHASIMYIGHMQPSRVATHTSMECSDIKSFDMFISLCGHAVHLICWKEYMTSVRPQRALRVEEDRLAMNVNANIAFDAFASEFLCPMCQSLSSLLIPFVPPRASDRKAMENVLSLRENTFHVRQWLACDLLQSVRETPRRMDVHKEAMESFGRSFVPLETVKDVEPLDMCRHMWQAVASTWTLLQLHGVSMATYPFNSMETQLSHLQISDNTTEKALGIALSPFSDQQLDPCTPRDDAKANQLLRALSSAHILFENAEISCSHFVSFLNVLQPHAKKPLFENDLFLLTVAICGSMLFEKAHVLRTIRSFAVLCMAQTALQIARWEHQMDTENVSTDEDAVDILIQRLCVAADIPFARKTPFRRHLFVCNMSRHLRQMTMLCRAIFRGIDDPDAREYANFVSSLRLTSDLHQLSVQLGIPSVQAVIDDVELMDLLQAHASNGMNGLRSLPIRTIPRVEYATITMIPLPASFVTLYARIMRKTPCPSTLDVMKNPAICMICGTIVCGGTDCCRQNGKGACTRHAANCGEGVGCFFLVRSTWTLLLDNARSCYFPSVYVDAFGEDDVYLRRGRPLHLSNRRRTALLRLYGSHQIRHFVSRDRQTSEQFIRSNYF</sequence>
<keyword evidence="5 10" id="KW-0863">Zinc-finger</keyword>
<feature type="zinc finger region" description="UBR-type" evidence="9">
    <location>
        <begin position="126"/>
        <end position="197"/>
    </location>
</feature>
<dbReference type="InterPro" id="IPR055194">
    <property type="entry name" value="UBR1-like_WH"/>
</dbReference>
<dbReference type="PANTHER" id="PTHR21497">
    <property type="entry name" value="UBIQUITIN LIGASE E3 ALPHA-RELATED"/>
    <property type="match status" value="1"/>
</dbReference>
<keyword evidence="6 10" id="KW-0833">Ubl conjugation pathway</keyword>
<dbReference type="GO" id="GO:0016567">
    <property type="term" value="P:protein ubiquitination"/>
    <property type="evidence" value="ECO:0007669"/>
    <property type="project" value="UniProtKB-UniRule"/>
</dbReference>
<dbReference type="FunFam" id="2.10.110.30:FF:000002">
    <property type="entry name" value="Putative e3 ubiquitin-protein ligase ubr3"/>
    <property type="match status" value="1"/>
</dbReference>
<comment type="caution">
    <text evidence="12">The sequence shown here is derived from an EMBL/GenBank/DDBJ whole genome shotgun (WGS) entry which is preliminary data.</text>
</comment>
<evidence type="ECO:0000256" key="1">
    <source>
        <dbReference type="ARBA" id="ARBA00000900"/>
    </source>
</evidence>
<reference evidence="12 13" key="1">
    <citation type="submission" date="2012-05" db="EMBL/GenBank/DDBJ databases">
        <title>Recombination and specialization in a pathogen metapopulation.</title>
        <authorList>
            <person name="Gardiner A."/>
            <person name="Kemen E."/>
            <person name="Schultz-Larsen T."/>
            <person name="MacLean D."/>
            <person name="Van Oosterhout C."/>
            <person name="Jones J.D.G."/>
        </authorList>
    </citation>
    <scope>NUCLEOTIDE SEQUENCE [LARGE SCALE GENOMIC DNA]</scope>
    <source>
        <strain evidence="12 13">Ac Nc2</strain>
    </source>
</reference>
<keyword evidence="13" id="KW-1185">Reference proteome</keyword>
<evidence type="ECO:0000256" key="8">
    <source>
        <dbReference type="ARBA" id="ARBA00046341"/>
    </source>
</evidence>
<evidence type="ECO:0000256" key="10">
    <source>
        <dbReference type="RuleBase" id="RU366018"/>
    </source>
</evidence>
<evidence type="ECO:0000256" key="9">
    <source>
        <dbReference type="PROSITE-ProRule" id="PRU00508"/>
    </source>
</evidence>
<proteinExistence type="inferred from homology"/>
<dbReference type="GO" id="GO:0061630">
    <property type="term" value="F:ubiquitin protein ligase activity"/>
    <property type="evidence" value="ECO:0007669"/>
    <property type="project" value="UniProtKB-UniRule"/>
</dbReference>
<comment type="similarity">
    <text evidence="8 10">Belongs to the E3 ubiquitin-protein ligase UBR1-like family.</text>
</comment>
<dbReference type="OrthoDB" id="26387at2759"/>
<dbReference type="EMBL" id="CAIX01000110">
    <property type="protein sequence ID" value="CCI45890.1"/>
    <property type="molecule type" value="Genomic_DNA"/>
</dbReference>
<dbReference type="GO" id="GO:0000151">
    <property type="term" value="C:ubiquitin ligase complex"/>
    <property type="evidence" value="ECO:0007669"/>
    <property type="project" value="TreeGrafter"/>
</dbReference>
<comment type="catalytic activity">
    <reaction evidence="1 10">
        <text>S-ubiquitinyl-[E2 ubiquitin-conjugating enzyme]-L-cysteine + [acceptor protein]-L-lysine = [E2 ubiquitin-conjugating enzyme]-L-cysteine + N(6)-ubiquitinyl-[acceptor protein]-L-lysine.</text>
        <dbReference type="EC" id="2.3.2.27"/>
    </reaction>
</comment>
<dbReference type="EC" id="2.3.2.27" evidence="10"/>
<evidence type="ECO:0000256" key="3">
    <source>
        <dbReference type="ARBA" id="ARBA00022679"/>
    </source>
</evidence>
<evidence type="ECO:0000313" key="13">
    <source>
        <dbReference type="Proteomes" id="UP000053237"/>
    </source>
</evidence>
<organism evidence="12 13">
    <name type="scientific">Albugo candida</name>
    <dbReference type="NCBI Taxonomy" id="65357"/>
    <lineage>
        <taxon>Eukaryota</taxon>
        <taxon>Sar</taxon>
        <taxon>Stramenopiles</taxon>
        <taxon>Oomycota</taxon>
        <taxon>Peronosporomycetes</taxon>
        <taxon>Albuginales</taxon>
        <taxon>Albuginaceae</taxon>
        <taxon>Albugo</taxon>
    </lineage>
</organism>
<accession>A0A024GGV2</accession>
<keyword evidence="4 10" id="KW-0479">Metal-binding</keyword>
<evidence type="ECO:0000256" key="7">
    <source>
        <dbReference type="ARBA" id="ARBA00022833"/>
    </source>
</evidence>
<dbReference type="STRING" id="65357.A0A024GGV2"/>
<dbReference type="Pfam" id="PF18995">
    <property type="entry name" value="PRT6_C"/>
    <property type="match status" value="1"/>
</dbReference>
<dbReference type="Proteomes" id="UP000053237">
    <property type="component" value="Unassembled WGS sequence"/>
</dbReference>
<evidence type="ECO:0000259" key="11">
    <source>
        <dbReference type="PROSITE" id="PS51157"/>
    </source>
</evidence>
<feature type="domain" description="UBR-type" evidence="11">
    <location>
        <begin position="126"/>
        <end position="197"/>
    </location>
</feature>
<dbReference type="Pfam" id="PF02207">
    <property type="entry name" value="zf-UBR"/>
    <property type="match status" value="1"/>
</dbReference>
<comment type="pathway">
    <text evidence="2 10">Protein modification; protein ubiquitination.</text>
</comment>
<evidence type="ECO:0000256" key="4">
    <source>
        <dbReference type="ARBA" id="ARBA00022723"/>
    </source>
</evidence>
<dbReference type="InterPro" id="IPR003126">
    <property type="entry name" value="Znf_UBR"/>
</dbReference>
<dbReference type="CDD" id="cd19673">
    <property type="entry name" value="UBR-box_UBR3"/>
    <property type="match status" value="1"/>
</dbReference>
<dbReference type="PANTHER" id="PTHR21497:SF24">
    <property type="entry name" value="E3 UBIQUITIN-PROTEIN LIGASE UBR1"/>
    <property type="match status" value="1"/>
</dbReference>
<protein>
    <recommendedName>
        <fullName evidence="10">E3 ubiquitin-protein ligase</fullName>
        <ecNumber evidence="10">2.3.2.27</ecNumber>
    </recommendedName>
</protein>
<comment type="function">
    <text evidence="10">Ubiquitin ligase protein which is a component of the N-end rule pathway. Recognizes and binds to proteins bearing specific N-terminal residues that are destabilizing according to the N-end rule, leading to their ubiquitination and subsequent degradation.</text>
</comment>
<keyword evidence="3 10" id="KW-0808">Transferase</keyword>
<evidence type="ECO:0000256" key="5">
    <source>
        <dbReference type="ARBA" id="ARBA00022771"/>
    </source>
</evidence>
<gene>
    <name evidence="12" type="ORF">BN9_068000</name>
</gene>
<dbReference type="InterPro" id="IPR039164">
    <property type="entry name" value="UBR1-like"/>
</dbReference>
<dbReference type="GO" id="GO:0071596">
    <property type="term" value="P:ubiquitin-dependent protein catabolic process via the N-end rule pathway"/>
    <property type="evidence" value="ECO:0007669"/>
    <property type="project" value="UniProtKB-UniRule"/>
</dbReference>
<evidence type="ECO:0000313" key="12">
    <source>
        <dbReference type="EMBL" id="CCI45890.1"/>
    </source>
</evidence>